<dbReference type="GO" id="GO:0006355">
    <property type="term" value="P:regulation of DNA-templated transcription"/>
    <property type="evidence" value="ECO:0007669"/>
    <property type="project" value="UniProtKB-ARBA"/>
</dbReference>
<evidence type="ECO:0000256" key="7">
    <source>
        <dbReference type="PROSITE-ProRule" id="PRU01091"/>
    </source>
</evidence>
<protein>
    <recommendedName>
        <fullName evidence="1">Stage 0 sporulation protein A homolog</fullName>
    </recommendedName>
</protein>
<evidence type="ECO:0000256" key="2">
    <source>
        <dbReference type="ARBA" id="ARBA00023015"/>
    </source>
</evidence>
<feature type="DNA-binding region" description="OmpR/PhoB-type" evidence="7">
    <location>
        <begin position="150"/>
        <end position="247"/>
    </location>
</feature>
<evidence type="ECO:0000259" key="8">
    <source>
        <dbReference type="PROSITE" id="PS50110"/>
    </source>
</evidence>
<evidence type="ECO:0000256" key="1">
    <source>
        <dbReference type="ARBA" id="ARBA00018672"/>
    </source>
</evidence>
<dbReference type="InterPro" id="IPR039420">
    <property type="entry name" value="WalR-like"/>
</dbReference>
<keyword evidence="6" id="KW-0597">Phosphoprotein</keyword>
<evidence type="ECO:0000313" key="10">
    <source>
        <dbReference type="EMBL" id="ERI74147.1"/>
    </source>
</evidence>
<dbReference type="SMART" id="SM00862">
    <property type="entry name" value="Trans_reg_C"/>
    <property type="match status" value="1"/>
</dbReference>
<feature type="modified residue" description="4-aspartylphosphate" evidence="6">
    <location>
        <position position="75"/>
    </location>
</feature>
<dbReference type="PROSITE" id="PS51755">
    <property type="entry name" value="OMPR_PHOB"/>
    <property type="match status" value="1"/>
</dbReference>
<dbReference type="InterPro" id="IPR001789">
    <property type="entry name" value="Sig_transdc_resp-reg_receiver"/>
</dbReference>
<dbReference type="Gene3D" id="1.10.10.10">
    <property type="entry name" value="Winged helix-like DNA-binding domain superfamily/Winged helix DNA-binding domain"/>
    <property type="match status" value="1"/>
</dbReference>
<gene>
    <name evidence="10" type="ORF">CLOSYM_04267</name>
</gene>
<evidence type="ECO:0000256" key="4">
    <source>
        <dbReference type="ARBA" id="ARBA00023163"/>
    </source>
</evidence>
<dbReference type="SUPFAM" id="SSF46894">
    <property type="entry name" value="C-terminal effector domain of the bipartite response regulators"/>
    <property type="match status" value="1"/>
</dbReference>
<dbReference type="InterPro" id="IPR001867">
    <property type="entry name" value="OmpR/PhoB-type_DNA-bd"/>
</dbReference>
<evidence type="ECO:0000256" key="6">
    <source>
        <dbReference type="PROSITE-ProRule" id="PRU00169"/>
    </source>
</evidence>
<feature type="domain" description="OmpR/PhoB-type" evidence="9">
    <location>
        <begin position="150"/>
        <end position="247"/>
    </location>
</feature>
<reference evidence="10 11" key="1">
    <citation type="submission" date="2013-07" db="EMBL/GenBank/DDBJ databases">
        <authorList>
            <person name="Weinstock G."/>
            <person name="Sodergren E."/>
            <person name="Wylie T."/>
            <person name="Fulton L."/>
            <person name="Fulton R."/>
            <person name="Fronick C."/>
            <person name="O'Laughlin M."/>
            <person name="Godfrey J."/>
            <person name="Miner T."/>
            <person name="Herter B."/>
            <person name="Appelbaum E."/>
            <person name="Cordes M."/>
            <person name="Lek S."/>
            <person name="Wollam A."/>
            <person name="Pepin K.H."/>
            <person name="Palsikar V.B."/>
            <person name="Mitreva M."/>
            <person name="Wilson R.K."/>
        </authorList>
    </citation>
    <scope>NUCLEOTIDE SEQUENCE [LARGE SCALE GENOMIC DNA]</scope>
    <source>
        <strain evidence="10 11">ATCC 14940</strain>
    </source>
</reference>
<keyword evidence="4" id="KW-0804">Transcription</keyword>
<comment type="function">
    <text evidence="5">May play the central regulatory role in sporulation. It may be an element of the effector pathway responsible for the activation of sporulation genes in response to nutritional stress. Spo0A may act in concert with spo0H (a sigma factor) to control the expression of some genes that are critical to the sporulation process.</text>
</comment>
<dbReference type="PANTHER" id="PTHR48111:SF2">
    <property type="entry name" value="RESPONSE REGULATOR SAER"/>
    <property type="match status" value="1"/>
</dbReference>
<name>A0ABC9TS17_CLOSY</name>
<accession>A0ABC9TS17</accession>
<organism evidence="10 11">
    <name type="scientific">[Clostridium] symbiosum ATCC 14940</name>
    <dbReference type="NCBI Taxonomy" id="411472"/>
    <lineage>
        <taxon>Bacteria</taxon>
        <taxon>Bacillati</taxon>
        <taxon>Bacillota</taxon>
        <taxon>Clostridia</taxon>
        <taxon>Lachnospirales</taxon>
        <taxon>Lachnospiraceae</taxon>
        <taxon>Otoolea</taxon>
    </lineage>
</organism>
<keyword evidence="2" id="KW-0805">Transcription regulation</keyword>
<dbReference type="PANTHER" id="PTHR48111">
    <property type="entry name" value="REGULATOR OF RPOS"/>
    <property type="match status" value="1"/>
</dbReference>
<dbReference type="AlphaFoldDB" id="A0ABC9TS17"/>
<evidence type="ECO:0000313" key="11">
    <source>
        <dbReference type="Proteomes" id="UP000016491"/>
    </source>
</evidence>
<dbReference type="SUPFAM" id="SSF52172">
    <property type="entry name" value="CheY-like"/>
    <property type="match status" value="1"/>
</dbReference>
<dbReference type="InterPro" id="IPR011006">
    <property type="entry name" value="CheY-like_superfamily"/>
</dbReference>
<dbReference type="InterPro" id="IPR036388">
    <property type="entry name" value="WH-like_DNA-bd_sf"/>
</dbReference>
<dbReference type="GO" id="GO:0003677">
    <property type="term" value="F:DNA binding"/>
    <property type="evidence" value="ECO:0007669"/>
    <property type="project" value="UniProtKB-UniRule"/>
</dbReference>
<dbReference type="Gene3D" id="3.40.50.2300">
    <property type="match status" value="1"/>
</dbReference>
<dbReference type="CDD" id="cd00383">
    <property type="entry name" value="trans_reg_C"/>
    <property type="match status" value="1"/>
</dbReference>
<dbReference type="Pfam" id="PF00072">
    <property type="entry name" value="Response_reg"/>
    <property type="match status" value="1"/>
</dbReference>
<proteinExistence type="predicted"/>
<sequence length="256" mass="29300">MAYILKRDLLIAYILRTKKGQYMKRNILVISRENCIGHMLEDNFMDSLTTVLSVRTSTHAMEMIMQETYSLIILDVLIQDMDGSVLLQIIRKLSRAPLLVLTKQLKIQDRIKILNLGADDCLVWPADTDELIVRMEACMKRGVERLDLKPVFHKNIGLLINPCKRTVEIKSREIVLTKREFDILLLLASNPGVVFSKEQIYAAIWNGKFVKDGSNIMSYIGRLRKKIGLEAGKNIQTVWGIGYRFDEGDKEADLTV</sequence>
<evidence type="ECO:0000256" key="5">
    <source>
        <dbReference type="ARBA" id="ARBA00024867"/>
    </source>
</evidence>
<feature type="domain" description="Response regulatory" evidence="8">
    <location>
        <begin position="26"/>
        <end position="139"/>
    </location>
</feature>
<dbReference type="EMBL" id="AWSU01000342">
    <property type="protein sequence ID" value="ERI74147.1"/>
    <property type="molecule type" value="Genomic_DNA"/>
</dbReference>
<keyword evidence="3 7" id="KW-0238">DNA-binding</keyword>
<dbReference type="Proteomes" id="UP000016491">
    <property type="component" value="Unassembled WGS sequence"/>
</dbReference>
<dbReference type="InterPro" id="IPR016032">
    <property type="entry name" value="Sig_transdc_resp-reg_C-effctor"/>
</dbReference>
<evidence type="ECO:0000256" key="3">
    <source>
        <dbReference type="ARBA" id="ARBA00023125"/>
    </source>
</evidence>
<evidence type="ECO:0000259" key="9">
    <source>
        <dbReference type="PROSITE" id="PS51755"/>
    </source>
</evidence>
<dbReference type="PROSITE" id="PS50110">
    <property type="entry name" value="RESPONSE_REGULATORY"/>
    <property type="match status" value="1"/>
</dbReference>
<comment type="caution">
    <text evidence="10">The sequence shown here is derived from an EMBL/GenBank/DDBJ whole genome shotgun (WGS) entry which is preliminary data.</text>
</comment>
<dbReference type="SMART" id="SM00448">
    <property type="entry name" value="REC"/>
    <property type="match status" value="1"/>
</dbReference>
<dbReference type="Pfam" id="PF00486">
    <property type="entry name" value="Trans_reg_C"/>
    <property type="match status" value="1"/>
</dbReference>